<feature type="binding site" evidence="9">
    <location>
        <position position="348"/>
    </location>
    <ligand>
        <name>[4Fe-4S] cluster</name>
        <dbReference type="ChEBI" id="CHEBI:49883"/>
        <label>1</label>
    </ligand>
</feature>
<dbReference type="SFLD" id="SFLDS00029">
    <property type="entry name" value="Radical_SAM"/>
    <property type="match status" value="1"/>
</dbReference>
<evidence type="ECO:0000256" key="9">
    <source>
        <dbReference type="HAMAP-Rule" id="MF_03123"/>
    </source>
</evidence>
<dbReference type="GO" id="GO:0016992">
    <property type="term" value="F:lipoate synthase activity"/>
    <property type="evidence" value="ECO:0007669"/>
    <property type="project" value="UniProtKB-UniRule"/>
</dbReference>
<gene>
    <name evidence="11" type="ORF">RMAR00112_LOCUS9720</name>
</gene>
<comment type="catalytic activity">
    <reaction evidence="8 9">
        <text>[[Fe-S] cluster scaffold protein carrying a second [4Fe-4S](2+) cluster] + N(6)-octanoyl-L-lysyl-[protein] + 2 oxidized [2Fe-2S]-[ferredoxin] + 2 S-adenosyl-L-methionine + 4 H(+) = [[Fe-S] cluster scaffold protein] + N(6)-[(R)-dihydrolipoyl]-L-lysyl-[protein] + 4 Fe(3+) + 2 hydrogen sulfide + 2 5'-deoxyadenosine + 2 L-methionine + 2 reduced [2Fe-2S]-[ferredoxin]</text>
        <dbReference type="Rhea" id="RHEA:16585"/>
        <dbReference type="Rhea" id="RHEA-COMP:9928"/>
        <dbReference type="Rhea" id="RHEA-COMP:10000"/>
        <dbReference type="Rhea" id="RHEA-COMP:10001"/>
        <dbReference type="Rhea" id="RHEA-COMP:10475"/>
        <dbReference type="Rhea" id="RHEA-COMP:14568"/>
        <dbReference type="Rhea" id="RHEA-COMP:14569"/>
        <dbReference type="ChEBI" id="CHEBI:15378"/>
        <dbReference type="ChEBI" id="CHEBI:17319"/>
        <dbReference type="ChEBI" id="CHEBI:29034"/>
        <dbReference type="ChEBI" id="CHEBI:29919"/>
        <dbReference type="ChEBI" id="CHEBI:33722"/>
        <dbReference type="ChEBI" id="CHEBI:33737"/>
        <dbReference type="ChEBI" id="CHEBI:33738"/>
        <dbReference type="ChEBI" id="CHEBI:57844"/>
        <dbReference type="ChEBI" id="CHEBI:59789"/>
        <dbReference type="ChEBI" id="CHEBI:78809"/>
        <dbReference type="ChEBI" id="CHEBI:83100"/>
        <dbReference type="EC" id="2.8.1.8"/>
    </reaction>
</comment>
<keyword evidence="3 9" id="KW-0808">Transferase</keyword>
<dbReference type="UniPathway" id="UPA00538">
    <property type="reaction ID" value="UER00593"/>
</dbReference>
<keyword evidence="5 9" id="KW-0479">Metal-binding</keyword>
<keyword evidence="2 9" id="KW-0004">4Fe-4S</keyword>
<feature type="binding site" evidence="9">
    <location>
        <position position="137"/>
    </location>
    <ligand>
        <name>[4Fe-4S] cluster</name>
        <dbReference type="ChEBI" id="CHEBI:49883"/>
        <label>2</label>
        <note>4Fe-4S-S-AdoMet</note>
    </ligand>
</feature>
<dbReference type="Pfam" id="PF16881">
    <property type="entry name" value="LIAS_N"/>
    <property type="match status" value="1"/>
</dbReference>
<evidence type="ECO:0000256" key="5">
    <source>
        <dbReference type="ARBA" id="ARBA00022723"/>
    </source>
</evidence>
<evidence type="ECO:0000313" key="11">
    <source>
        <dbReference type="EMBL" id="CAE0041756.1"/>
    </source>
</evidence>
<keyword evidence="7 9" id="KW-0411">Iron-sulfur</keyword>
<dbReference type="SMART" id="SM00729">
    <property type="entry name" value="Elp3"/>
    <property type="match status" value="1"/>
</dbReference>
<comment type="function">
    <text evidence="9">Catalyzes the radical-mediated insertion of two sulfur atoms into the C-6 and C-8 positions of the octanoyl moiety bound to the lipoyl domains of lipoate-dependent enzymes, thereby converting the octanoylated domains into lipoylated derivatives.</text>
</comment>
<dbReference type="GO" id="GO:0046872">
    <property type="term" value="F:metal ion binding"/>
    <property type="evidence" value="ECO:0007669"/>
    <property type="project" value="UniProtKB-KW"/>
</dbReference>
<evidence type="ECO:0000256" key="1">
    <source>
        <dbReference type="ARBA" id="ARBA00004173"/>
    </source>
</evidence>
<dbReference type="InterPro" id="IPR031691">
    <property type="entry name" value="LIAS_N"/>
</dbReference>
<evidence type="ECO:0000256" key="7">
    <source>
        <dbReference type="ARBA" id="ARBA00023014"/>
    </source>
</evidence>
<evidence type="ECO:0000256" key="3">
    <source>
        <dbReference type="ARBA" id="ARBA00022679"/>
    </source>
</evidence>
<comment type="similarity">
    <text evidence="9">Belongs to the radical SAM superfamily. Lipoyl synthase family.</text>
</comment>
<dbReference type="SUPFAM" id="SSF102114">
    <property type="entry name" value="Radical SAM enzymes"/>
    <property type="match status" value="1"/>
</dbReference>
<dbReference type="Gene3D" id="3.20.20.70">
    <property type="entry name" value="Aldolase class I"/>
    <property type="match status" value="1"/>
</dbReference>
<evidence type="ECO:0000256" key="2">
    <source>
        <dbReference type="ARBA" id="ARBA00022485"/>
    </source>
</evidence>
<accession>A0A7S2ZJ09</accession>
<keyword evidence="4 9" id="KW-0949">S-adenosyl-L-methionine</keyword>
<dbReference type="EC" id="2.8.1.8" evidence="9"/>
<feature type="binding site" evidence="9">
    <location>
        <position position="118"/>
    </location>
    <ligand>
        <name>[4Fe-4S] cluster</name>
        <dbReference type="ChEBI" id="CHEBI:49883"/>
        <label>1</label>
    </ligand>
</feature>
<proteinExistence type="inferred from homology"/>
<name>A0A7S2ZJ09_9RHOD</name>
<dbReference type="InterPro" id="IPR013785">
    <property type="entry name" value="Aldolase_TIM"/>
</dbReference>
<dbReference type="PANTHER" id="PTHR10949">
    <property type="entry name" value="LIPOYL SYNTHASE"/>
    <property type="match status" value="1"/>
</dbReference>
<comment type="cofactor">
    <cofactor evidence="9">
        <name>[4Fe-4S] cluster</name>
        <dbReference type="ChEBI" id="CHEBI:49883"/>
    </cofactor>
    <text evidence="9">Binds 2 [4Fe-4S] clusters per subunit. One cluster is coordinated with 3 cysteines and an exchangeable S-adenosyl-L-methionine.</text>
</comment>
<feature type="binding site" evidence="9">
    <location>
        <position position="140"/>
    </location>
    <ligand>
        <name>[4Fe-4S] cluster</name>
        <dbReference type="ChEBI" id="CHEBI:49883"/>
        <label>2</label>
        <note>4Fe-4S-S-AdoMet</note>
    </ligand>
</feature>
<dbReference type="CDD" id="cd01335">
    <property type="entry name" value="Radical_SAM"/>
    <property type="match status" value="1"/>
</dbReference>
<evidence type="ECO:0000256" key="4">
    <source>
        <dbReference type="ARBA" id="ARBA00022691"/>
    </source>
</evidence>
<dbReference type="InterPro" id="IPR007197">
    <property type="entry name" value="rSAM"/>
</dbReference>
<dbReference type="NCBIfam" id="NF004019">
    <property type="entry name" value="PRK05481.1"/>
    <property type="match status" value="1"/>
</dbReference>
<dbReference type="PROSITE" id="PS51918">
    <property type="entry name" value="RADICAL_SAM"/>
    <property type="match status" value="1"/>
</dbReference>
<feature type="domain" description="Radical SAM core" evidence="10">
    <location>
        <begin position="119"/>
        <end position="337"/>
    </location>
</feature>
<dbReference type="GO" id="GO:0009249">
    <property type="term" value="P:protein lipoylation"/>
    <property type="evidence" value="ECO:0007669"/>
    <property type="project" value="UniProtKB-UniRule"/>
</dbReference>
<dbReference type="SFLD" id="SFLDF00271">
    <property type="entry name" value="lipoyl_synthase"/>
    <property type="match status" value="1"/>
</dbReference>
<dbReference type="InterPro" id="IPR003698">
    <property type="entry name" value="Lipoyl_synth"/>
</dbReference>
<protein>
    <recommendedName>
        <fullName evidence="9">Lipoyl synthase, mitochondrial</fullName>
        <ecNumber evidence="9">2.8.1.8</ecNumber>
    </recommendedName>
    <alternativeName>
        <fullName evidence="9">Lipoate synthase</fullName>
        <shortName evidence="9">LS</shortName>
        <shortName evidence="9">Lip-syn</shortName>
    </alternativeName>
    <alternativeName>
        <fullName evidence="9">Lipoic acid synthase</fullName>
    </alternativeName>
</protein>
<feature type="binding site" evidence="9">
    <location>
        <position position="107"/>
    </location>
    <ligand>
        <name>[4Fe-4S] cluster</name>
        <dbReference type="ChEBI" id="CHEBI:49883"/>
        <label>1</label>
    </ligand>
</feature>
<reference evidence="11" key="1">
    <citation type="submission" date="2021-01" db="EMBL/GenBank/DDBJ databases">
        <authorList>
            <person name="Corre E."/>
            <person name="Pelletier E."/>
            <person name="Niang G."/>
            <person name="Scheremetjew M."/>
            <person name="Finn R."/>
            <person name="Kale V."/>
            <person name="Holt S."/>
            <person name="Cochrane G."/>
            <person name="Meng A."/>
            <person name="Brown T."/>
            <person name="Cohen L."/>
        </authorList>
    </citation>
    <scope>NUCLEOTIDE SEQUENCE</scope>
    <source>
        <strain evidence="11">CCMP 769</strain>
    </source>
</reference>
<dbReference type="AlphaFoldDB" id="A0A7S2ZJ09"/>
<dbReference type="NCBIfam" id="NF009544">
    <property type="entry name" value="PRK12928.1"/>
    <property type="match status" value="1"/>
</dbReference>
<organism evidence="11">
    <name type="scientific">Rhodosorus marinus</name>
    <dbReference type="NCBI Taxonomy" id="101924"/>
    <lineage>
        <taxon>Eukaryota</taxon>
        <taxon>Rhodophyta</taxon>
        <taxon>Stylonematophyceae</taxon>
        <taxon>Stylonematales</taxon>
        <taxon>Stylonemataceae</taxon>
        <taxon>Rhodosorus</taxon>
    </lineage>
</organism>
<evidence type="ECO:0000256" key="6">
    <source>
        <dbReference type="ARBA" id="ARBA00023004"/>
    </source>
</evidence>
<feature type="binding site" evidence="9">
    <location>
        <position position="133"/>
    </location>
    <ligand>
        <name>[4Fe-4S] cluster</name>
        <dbReference type="ChEBI" id="CHEBI:49883"/>
        <label>2</label>
        <note>4Fe-4S-S-AdoMet</note>
    </ligand>
</feature>
<feature type="binding site" evidence="9">
    <location>
        <position position="112"/>
    </location>
    <ligand>
        <name>[4Fe-4S] cluster</name>
        <dbReference type="ChEBI" id="CHEBI:49883"/>
        <label>1</label>
    </ligand>
</feature>
<dbReference type="InterPro" id="IPR058240">
    <property type="entry name" value="rSAM_sf"/>
</dbReference>
<keyword evidence="9" id="KW-0496">Mitochondrion</keyword>
<dbReference type="Pfam" id="PF04055">
    <property type="entry name" value="Radical_SAM"/>
    <property type="match status" value="1"/>
</dbReference>
<dbReference type="PANTHER" id="PTHR10949:SF0">
    <property type="entry name" value="LIPOYL SYNTHASE, MITOCHONDRIAL"/>
    <property type="match status" value="1"/>
</dbReference>
<dbReference type="PIRSF" id="PIRSF005963">
    <property type="entry name" value="Lipoyl_synth"/>
    <property type="match status" value="1"/>
</dbReference>
<evidence type="ECO:0000259" key="10">
    <source>
        <dbReference type="PROSITE" id="PS51918"/>
    </source>
</evidence>
<dbReference type="SFLD" id="SFLDG01058">
    <property type="entry name" value="lipoyl_synthase_like"/>
    <property type="match status" value="1"/>
</dbReference>
<dbReference type="EMBL" id="HBHW01012452">
    <property type="protein sequence ID" value="CAE0041756.1"/>
    <property type="molecule type" value="Transcribed_RNA"/>
</dbReference>
<dbReference type="HAMAP" id="MF_00206">
    <property type="entry name" value="Lipoyl_synth"/>
    <property type="match status" value="1"/>
</dbReference>
<keyword evidence="6 9" id="KW-0408">Iron</keyword>
<dbReference type="InterPro" id="IPR006638">
    <property type="entry name" value="Elp3/MiaA/NifB-like_rSAM"/>
</dbReference>
<dbReference type="NCBIfam" id="TIGR00510">
    <property type="entry name" value="lipA"/>
    <property type="match status" value="1"/>
</dbReference>
<comment type="subcellular location">
    <subcellularLocation>
        <location evidence="1 9">Mitochondrion</location>
    </subcellularLocation>
</comment>
<dbReference type="GO" id="GO:0051539">
    <property type="term" value="F:4 iron, 4 sulfur cluster binding"/>
    <property type="evidence" value="ECO:0007669"/>
    <property type="project" value="UniProtKB-UniRule"/>
</dbReference>
<dbReference type="GO" id="GO:0005739">
    <property type="term" value="C:mitochondrion"/>
    <property type="evidence" value="ECO:0007669"/>
    <property type="project" value="UniProtKB-SubCell"/>
</dbReference>
<sequence length="371" mass="41739">MSCLRFASRRAASTLSVQRSEAPYRRRLEELRKQLASDGTEIDDFVREKDGSSVFESVDVVGGRTDAYSEPQKPSWLKVRPPGDHESQKEYTRLRETVRKKKLATVCEEARCPNIGECWGGGTATIMIMGDTCTRGCRFCNIKTSKAPEQLDPQEPVHAAEAVTSWGLKYVVITSVDRDDYEDGGSAHIAKTVKEMKSRQSDLLIEVLAPDFRGSLKDVEQVAGCGLDVYAHNLETVERLQGAVRDYRAGYKQSLKTLEAAKSHAPHVVTKTSLMLGVGESHEEIRQTMRDLRNCGVEVVTFGQYLRPSKRHLKVEQWVPPHEFEMWKQEGEQMGFRYVASGPLVRSSYKAGEFYLSALVKERQKAMLEVA</sequence>
<comment type="pathway">
    <text evidence="9">Protein modification; protein lipoylation via endogenous pathway; protein N(6)-(lipoyl)lysine from octanoyl-[acyl-carrier-protein]: step 2/2.</text>
</comment>
<evidence type="ECO:0000256" key="8">
    <source>
        <dbReference type="ARBA" id="ARBA00047326"/>
    </source>
</evidence>